<evidence type="ECO:0000313" key="6">
    <source>
        <dbReference type="Proteomes" id="UP001201262"/>
    </source>
</evidence>
<keyword evidence="4" id="KW-0472">Membrane</keyword>
<evidence type="ECO:0000256" key="4">
    <source>
        <dbReference type="ARBA" id="ARBA00023136"/>
    </source>
</evidence>
<keyword evidence="3" id="KW-1133">Transmembrane helix</keyword>
<reference evidence="5" key="1">
    <citation type="submission" date="2021-12" db="EMBL/GenBank/DDBJ databases">
        <title>Convergent genome expansion in fungi linked to evolution of root-endophyte symbiosis.</title>
        <authorList>
            <consortium name="DOE Joint Genome Institute"/>
            <person name="Ke Y.-H."/>
            <person name="Bonito G."/>
            <person name="Liao H.-L."/>
            <person name="Looney B."/>
            <person name="Rojas-Flechas A."/>
            <person name="Nash J."/>
            <person name="Hameed K."/>
            <person name="Schadt C."/>
            <person name="Martin F."/>
            <person name="Crous P.W."/>
            <person name="Miettinen O."/>
            <person name="Magnuson J.K."/>
            <person name="Labbe J."/>
            <person name="Jacobson D."/>
            <person name="Doktycz M.J."/>
            <person name="Veneault-Fourrey C."/>
            <person name="Kuo A."/>
            <person name="Mondo S."/>
            <person name="Calhoun S."/>
            <person name="Riley R."/>
            <person name="Ohm R."/>
            <person name="LaButti K."/>
            <person name="Andreopoulos B."/>
            <person name="Pangilinan J."/>
            <person name="Nolan M."/>
            <person name="Tritt A."/>
            <person name="Clum A."/>
            <person name="Lipzen A."/>
            <person name="Daum C."/>
            <person name="Barry K."/>
            <person name="Grigoriev I.V."/>
            <person name="Vilgalys R."/>
        </authorList>
    </citation>
    <scope>NUCLEOTIDE SEQUENCE</scope>
    <source>
        <strain evidence="5">PMI_201</strain>
    </source>
</reference>
<comment type="caution">
    <text evidence="5">The sequence shown here is derived from an EMBL/GenBank/DDBJ whole genome shotgun (WGS) entry which is preliminary data.</text>
</comment>
<dbReference type="EMBL" id="JAJTJA010000002">
    <property type="protein sequence ID" value="KAH8704208.1"/>
    <property type="molecule type" value="Genomic_DNA"/>
</dbReference>
<keyword evidence="6" id="KW-1185">Reference proteome</keyword>
<keyword evidence="2" id="KW-0812">Transmembrane</keyword>
<dbReference type="Pfam" id="PF06726">
    <property type="entry name" value="BC10"/>
    <property type="match status" value="1"/>
</dbReference>
<dbReference type="GeneID" id="70250155"/>
<evidence type="ECO:0000256" key="2">
    <source>
        <dbReference type="ARBA" id="ARBA00022692"/>
    </source>
</evidence>
<name>A0AAD4Q0K6_9EURO</name>
<evidence type="ECO:0000256" key="1">
    <source>
        <dbReference type="ARBA" id="ARBA00004370"/>
    </source>
</evidence>
<dbReference type="InterPro" id="IPR009598">
    <property type="entry name" value="BCALP"/>
</dbReference>
<dbReference type="PANTHER" id="PTHR13259:SF1">
    <property type="entry name" value="BLADDER CANCER-ASSOCIATED PROTEIN"/>
    <property type="match status" value="1"/>
</dbReference>
<sequence length="178" mass="20138">MFCLRSWLPLLFIPTNASPLFILSFVILTYVLHRPCIYCSALLLILFASSCHWADRCFFDLRGDWYSPRFTSVPFTYTVPANASSSLPLVDNQTIGSMNVVNDDGSLAKYIMEAMNTTTTALAGAAVEEAKRRFLQYGNGTAVEVRQEEWTGIGLEWLRSLLGRREWTIPCIDVKIRL</sequence>
<organism evidence="5 6">
    <name type="scientific">Talaromyces proteolyticus</name>
    <dbReference type="NCBI Taxonomy" id="1131652"/>
    <lineage>
        <taxon>Eukaryota</taxon>
        <taxon>Fungi</taxon>
        <taxon>Dikarya</taxon>
        <taxon>Ascomycota</taxon>
        <taxon>Pezizomycotina</taxon>
        <taxon>Eurotiomycetes</taxon>
        <taxon>Eurotiomycetidae</taxon>
        <taxon>Eurotiales</taxon>
        <taxon>Trichocomaceae</taxon>
        <taxon>Talaromyces</taxon>
        <taxon>Talaromyces sect. Bacilispori</taxon>
    </lineage>
</organism>
<protein>
    <submittedName>
        <fullName evidence="5">Bladder cancer-related protein BC10-domain-containing protein</fullName>
    </submittedName>
</protein>
<dbReference type="PANTHER" id="PTHR13259">
    <property type="entry name" value="BLADDER CANCER 10 KD PROTEIN HOMOLOG"/>
    <property type="match status" value="1"/>
</dbReference>
<dbReference type="RefSeq" id="XP_046077226.1">
    <property type="nucleotide sequence ID" value="XM_046219868.1"/>
</dbReference>
<dbReference type="AlphaFoldDB" id="A0AAD4Q0K6"/>
<evidence type="ECO:0000256" key="3">
    <source>
        <dbReference type="ARBA" id="ARBA00022989"/>
    </source>
</evidence>
<comment type="subcellular location">
    <subcellularLocation>
        <location evidence="1">Membrane</location>
    </subcellularLocation>
</comment>
<gene>
    <name evidence="5" type="ORF">BGW36DRAFT_423728</name>
</gene>
<evidence type="ECO:0000313" key="5">
    <source>
        <dbReference type="EMBL" id="KAH8704208.1"/>
    </source>
</evidence>
<dbReference type="GO" id="GO:0016020">
    <property type="term" value="C:membrane"/>
    <property type="evidence" value="ECO:0007669"/>
    <property type="project" value="UniProtKB-SubCell"/>
</dbReference>
<accession>A0AAD4Q0K6</accession>
<proteinExistence type="predicted"/>
<dbReference type="Proteomes" id="UP001201262">
    <property type="component" value="Unassembled WGS sequence"/>
</dbReference>
<dbReference type="SMART" id="SM01396">
    <property type="entry name" value="BC10"/>
    <property type="match status" value="1"/>
</dbReference>